<evidence type="ECO:0000313" key="4">
    <source>
        <dbReference type="EMBL" id="BAB59708.1"/>
    </source>
</evidence>
<name>Q97B91_THEVO</name>
<gene>
    <name evidence="4" type="ORF">TVG0555211</name>
</gene>
<dbReference type="InterPro" id="IPR036688">
    <property type="entry name" value="MoeA_C_domain_IV_sf"/>
</dbReference>
<dbReference type="PANTHER" id="PTHR10192:SF5">
    <property type="entry name" value="GEPHYRIN"/>
    <property type="match status" value="1"/>
</dbReference>
<dbReference type="HOGENOM" id="CLU_010186_3_0_2"/>
<dbReference type="InterPro" id="IPR036135">
    <property type="entry name" value="MoeA_linker/N_sf"/>
</dbReference>
<dbReference type="UniPathway" id="UPA00344"/>
<reference evidence="4 5" key="1">
    <citation type="journal article" date="1999" name="Proc. Jpn. Acad.">
        <title>Determination of the complete genomic DNA sequence of Thermoplasma volvanium GSS1.</title>
        <authorList>
            <person name="Kawashima T."/>
            <person name="Yamamoto Y."/>
            <person name="Aramaki H."/>
            <person name="Nunoshiba T."/>
            <person name="Kawamoto T."/>
            <person name="Watanabe K."/>
            <person name="Yamazaki M."/>
            <person name="Kanehori K."/>
            <person name="Amano N."/>
            <person name="Ohya Y."/>
            <person name="Makino K."/>
            <person name="Suzuki M."/>
        </authorList>
    </citation>
    <scope>NUCLEOTIDE SEQUENCE [LARGE SCALE GENOMIC DNA]</scope>
    <source>
        <strain evidence="5">ATCC 51530 / DSM 4299 / JCM 9571 / NBRC 15438 / GSS1</strain>
    </source>
</reference>
<feature type="domain" description="MoaB/Mog" evidence="3">
    <location>
        <begin position="189"/>
        <end position="329"/>
    </location>
</feature>
<keyword evidence="5" id="KW-1185">Reference proteome</keyword>
<dbReference type="Gene3D" id="2.170.190.11">
    <property type="entry name" value="Molybdopterin biosynthesis moea protein, domain 3"/>
    <property type="match status" value="1"/>
</dbReference>
<dbReference type="DNASU" id="1441083"/>
<dbReference type="SUPFAM" id="SSF53218">
    <property type="entry name" value="Molybdenum cofactor biosynthesis proteins"/>
    <property type="match status" value="1"/>
</dbReference>
<dbReference type="PROSITE" id="PS01079">
    <property type="entry name" value="MOCF_BIOSYNTHESIS_2"/>
    <property type="match status" value="1"/>
</dbReference>
<dbReference type="InterPro" id="IPR005110">
    <property type="entry name" value="MoeA_linker/N"/>
</dbReference>
<dbReference type="SUPFAM" id="SSF53850">
    <property type="entry name" value="Periplasmic binding protein-like II"/>
    <property type="match status" value="1"/>
</dbReference>
<dbReference type="InterPro" id="IPR036425">
    <property type="entry name" value="MoaB/Mog-like_dom_sf"/>
</dbReference>
<organism evidence="4 5">
    <name type="scientific">Thermoplasma volcanium (strain ATCC 51530 / DSM 4299 / JCM 9571 / NBRC 15438 / GSS1)</name>
    <dbReference type="NCBI Taxonomy" id="273116"/>
    <lineage>
        <taxon>Archaea</taxon>
        <taxon>Methanobacteriati</taxon>
        <taxon>Thermoplasmatota</taxon>
        <taxon>Thermoplasmata</taxon>
        <taxon>Thermoplasmatales</taxon>
        <taxon>Thermoplasmataceae</taxon>
        <taxon>Thermoplasma</taxon>
    </lineage>
</organism>
<dbReference type="eggNOG" id="arCOG00217">
    <property type="taxonomic scope" value="Archaea"/>
</dbReference>
<dbReference type="PhylomeDB" id="Q97B91"/>
<dbReference type="AlphaFoldDB" id="Q97B91"/>
<dbReference type="KEGG" id="tvo:TVG0555211"/>
<dbReference type="InterPro" id="IPR001453">
    <property type="entry name" value="MoaB/Mog_dom"/>
</dbReference>
<comment type="pathway">
    <text evidence="1">Cofactor biosynthesis; molybdopterin biosynthesis.</text>
</comment>
<dbReference type="GO" id="GO:0006777">
    <property type="term" value="P:Mo-molybdopterin cofactor biosynthetic process"/>
    <property type="evidence" value="ECO:0007669"/>
    <property type="project" value="UniProtKB-KW"/>
</dbReference>
<protein>
    <submittedName>
        <fullName evidence="4">Molybdenum cofactor biosynthesis protein moeB</fullName>
    </submittedName>
</protein>
<dbReference type="Gene3D" id="3.40.980.10">
    <property type="entry name" value="MoaB/Mog-like domain"/>
    <property type="match status" value="1"/>
</dbReference>
<evidence type="ECO:0000259" key="3">
    <source>
        <dbReference type="SMART" id="SM00852"/>
    </source>
</evidence>
<dbReference type="CDD" id="cd00887">
    <property type="entry name" value="MoeA"/>
    <property type="match status" value="1"/>
</dbReference>
<accession>Q97B91</accession>
<evidence type="ECO:0000256" key="1">
    <source>
        <dbReference type="ARBA" id="ARBA00005046"/>
    </source>
</evidence>
<sequence>MSEMKIFHKLVSSDEAKEIISQEISKRIVFEDRKISDSAGYVSAEDVFSKYDIPPFDRSEVDGYAVFHSDVEGSEEDNPHRLKLIGSVAAGDRSAPSLGTGSCVYVATGAIIPRGADAVVMVEDTRASGQTVEVFRSVYPGENISYSGTDISLGDLILKAGTRISPEAIGALAAAGIDRVKVYKKMKIAILSTGNEVIEPGNELKYGEIFDTNSNYFVAKLATTGLIDPEFIGIARDNEDELSKLVNDGLKKYDAIMASGSTSAGFYDMLYKIVEELGGEILFHGINIKPGKPTFFGLISGHPFFGMPGFPLSSAVVLNYIVIPGFLSAYGIEHDNSIEVKVPFRINAEKLQETIYPAVLTKKGYGFPIMGNSGSISRMLYADGLMVIPGDEKYVSRDEKVKFYKFDVPQAKIICIGSSDPLLDEVILETDKSAKIVNVGAWGGISAIKAGEADVSGIHILKNGVYNISVYDNDLRNVSYLVRGYLRNRGFVSKTGVSSFQEILDKGMVFVNRNKGSGTRDLIEELIGNNESIRKNMKGYLWETNTEAGVARAVEQGRADAGITLEYYAIKLGLKYTHINKENYDILISKEFYDSEYGQAFIKNLKGLKDRIKNYPGYSVPDDIGEIIS</sequence>
<dbReference type="PANTHER" id="PTHR10192">
    <property type="entry name" value="MOLYBDOPTERIN BIOSYNTHESIS PROTEIN"/>
    <property type="match status" value="1"/>
</dbReference>
<dbReference type="InterPro" id="IPR005111">
    <property type="entry name" value="MoeA_C_domain_IV"/>
</dbReference>
<dbReference type="InterPro" id="IPR038987">
    <property type="entry name" value="MoeA-like"/>
</dbReference>
<dbReference type="GO" id="GO:0005737">
    <property type="term" value="C:cytoplasm"/>
    <property type="evidence" value="ECO:0007669"/>
    <property type="project" value="TreeGrafter"/>
</dbReference>
<dbReference type="PaxDb" id="273116-14324781"/>
<dbReference type="Gene3D" id="3.90.105.10">
    <property type="entry name" value="Molybdopterin biosynthesis moea protein, domain 2"/>
    <property type="match status" value="1"/>
</dbReference>
<dbReference type="Pfam" id="PF03454">
    <property type="entry name" value="MoeA_C"/>
    <property type="match status" value="1"/>
</dbReference>
<dbReference type="InterPro" id="IPR024370">
    <property type="entry name" value="PBP_domain"/>
</dbReference>
<reference evidence="4 5" key="2">
    <citation type="journal article" date="2000" name="Proc. Natl. Acad. Sci. U.S.A.">
        <title>Archaeal adaptation to higher temperatures revealed by genomic sequence of Thermoplasma volcanium.</title>
        <authorList>
            <person name="Kawashima T."/>
            <person name="Amano N."/>
            <person name="Koike H."/>
            <person name="Makino S."/>
            <person name="Higuchi S."/>
            <person name="Kawashima-Ohya Y."/>
            <person name="Watanabe K."/>
            <person name="Yamazaki M."/>
            <person name="Kanehori K."/>
            <person name="Kawamoto T."/>
            <person name="Nunoshiba T."/>
            <person name="Yamamoto Y."/>
            <person name="Aramaki H."/>
            <person name="Makino K."/>
            <person name="Suzuki M."/>
        </authorList>
    </citation>
    <scope>NUCLEOTIDE SEQUENCE [LARGE SCALE GENOMIC DNA]</scope>
    <source>
        <strain evidence="5">ATCC 51530 / DSM 4299 / JCM 9571 / NBRC 15438 / GSS1</strain>
    </source>
</reference>
<dbReference type="NCBIfam" id="NF011068">
    <property type="entry name" value="PRK14498.1"/>
    <property type="match status" value="1"/>
</dbReference>
<dbReference type="STRING" id="273116.gene:9381352"/>
<dbReference type="SMART" id="SM00852">
    <property type="entry name" value="MoCF_biosynth"/>
    <property type="match status" value="1"/>
</dbReference>
<dbReference type="Pfam" id="PF12727">
    <property type="entry name" value="PBP_like"/>
    <property type="match status" value="1"/>
</dbReference>
<evidence type="ECO:0000256" key="2">
    <source>
        <dbReference type="ARBA" id="ARBA00023150"/>
    </source>
</evidence>
<dbReference type="EMBL" id="BA000011">
    <property type="protein sequence ID" value="BAB59708.1"/>
    <property type="molecule type" value="Genomic_DNA"/>
</dbReference>
<dbReference type="Pfam" id="PF03453">
    <property type="entry name" value="MoeA_N"/>
    <property type="match status" value="1"/>
</dbReference>
<dbReference type="SUPFAM" id="SSF63882">
    <property type="entry name" value="MoeA N-terminal region -like"/>
    <property type="match status" value="1"/>
</dbReference>
<dbReference type="InterPro" id="IPR008284">
    <property type="entry name" value="MoCF_biosynth_CS"/>
</dbReference>
<dbReference type="NCBIfam" id="NF045515">
    <property type="entry name" value="Glp_gephyrin"/>
    <property type="match status" value="1"/>
</dbReference>
<dbReference type="SUPFAM" id="SSF63867">
    <property type="entry name" value="MoeA C-terminal domain-like"/>
    <property type="match status" value="1"/>
</dbReference>
<dbReference type="Pfam" id="PF00994">
    <property type="entry name" value="MoCF_biosynth"/>
    <property type="match status" value="1"/>
</dbReference>
<evidence type="ECO:0000313" key="5">
    <source>
        <dbReference type="Proteomes" id="UP000001017"/>
    </source>
</evidence>
<dbReference type="GO" id="GO:0061599">
    <property type="term" value="F:molybdopterin molybdotransferase activity"/>
    <property type="evidence" value="ECO:0007669"/>
    <property type="project" value="TreeGrafter"/>
</dbReference>
<dbReference type="Proteomes" id="UP000001017">
    <property type="component" value="Chromosome"/>
</dbReference>
<dbReference type="FunFam" id="2.170.190.11:FF:000001">
    <property type="entry name" value="Molybdopterin molybdenumtransferase"/>
    <property type="match status" value="1"/>
</dbReference>
<dbReference type="Gene3D" id="2.40.340.10">
    <property type="entry name" value="MoeA, C-terminal, domain IV"/>
    <property type="match status" value="1"/>
</dbReference>
<proteinExistence type="predicted"/>
<keyword evidence="2" id="KW-0501">Molybdenum cofactor biosynthesis</keyword>